<dbReference type="InterPro" id="IPR036396">
    <property type="entry name" value="Cyt_P450_sf"/>
</dbReference>
<protein>
    <recommendedName>
        <fullName evidence="17">O-methylsterigmatocystin oxidoreductase</fullName>
    </recommendedName>
</protein>
<dbReference type="PANTHER" id="PTHR46300">
    <property type="entry name" value="P450, PUTATIVE (EUROFUNG)-RELATED-RELATED"/>
    <property type="match status" value="1"/>
</dbReference>
<dbReference type="InterPro" id="IPR002401">
    <property type="entry name" value="Cyt_P450_E_grp-I"/>
</dbReference>
<keyword evidence="5 13" id="KW-0349">Heme</keyword>
<evidence type="ECO:0000256" key="10">
    <source>
        <dbReference type="ARBA" id="ARBA00023004"/>
    </source>
</evidence>
<comment type="subcellular location">
    <subcellularLocation>
        <location evidence="2">Membrane</location>
    </subcellularLocation>
</comment>
<evidence type="ECO:0000256" key="14">
    <source>
        <dbReference type="RuleBase" id="RU000461"/>
    </source>
</evidence>
<dbReference type="InterPro" id="IPR023214">
    <property type="entry name" value="HAD_sf"/>
</dbReference>
<keyword evidence="8" id="KW-1133">Transmembrane helix</keyword>
<dbReference type="NCBIfam" id="TIGR01509">
    <property type="entry name" value="HAD-SF-IA-v3"/>
    <property type="match status" value="1"/>
</dbReference>
<evidence type="ECO:0000256" key="13">
    <source>
        <dbReference type="PIRSR" id="PIRSR602401-1"/>
    </source>
</evidence>
<keyword evidence="10 13" id="KW-0408">Iron</keyword>
<dbReference type="Gene3D" id="1.10.630.10">
    <property type="entry name" value="Cytochrome P450"/>
    <property type="match status" value="1"/>
</dbReference>
<dbReference type="SUPFAM" id="SSF56784">
    <property type="entry name" value="HAD-like"/>
    <property type="match status" value="1"/>
</dbReference>
<comment type="pathway">
    <text evidence="3">Secondary metabolite biosynthesis.</text>
</comment>
<dbReference type="InterPro" id="IPR006439">
    <property type="entry name" value="HAD-SF_hydro_IA"/>
</dbReference>
<evidence type="ECO:0000313" key="15">
    <source>
        <dbReference type="EMBL" id="CAE7187381.1"/>
    </source>
</evidence>
<keyword evidence="11 14" id="KW-0503">Monooxygenase</keyword>
<evidence type="ECO:0000256" key="8">
    <source>
        <dbReference type="ARBA" id="ARBA00022989"/>
    </source>
</evidence>
<gene>
    <name evidence="15" type="ORF">RDB_LOCUS123479</name>
</gene>
<dbReference type="GO" id="GO:0016705">
    <property type="term" value="F:oxidoreductase activity, acting on paired donors, with incorporation or reduction of molecular oxygen"/>
    <property type="evidence" value="ECO:0007669"/>
    <property type="project" value="InterPro"/>
</dbReference>
<dbReference type="InterPro" id="IPR001128">
    <property type="entry name" value="Cyt_P450"/>
</dbReference>
<evidence type="ECO:0000256" key="11">
    <source>
        <dbReference type="ARBA" id="ARBA00023033"/>
    </source>
</evidence>
<dbReference type="SFLD" id="SFLDS00003">
    <property type="entry name" value="Haloacid_Dehalogenase"/>
    <property type="match status" value="1"/>
</dbReference>
<evidence type="ECO:0000256" key="9">
    <source>
        <dbReference type="ARBA" id="ARBA00023002"/>
    </source>
</evidence>
<dbReference type="SFLD" id="SFLDG01132">
    <property type="entry name" value="C1.5.3:_5'-Nucleotidase_Like"/>
    <property type="match status" value="1"/>
</dbReference>
<evidence type="ECO:0000256" key="5">
    <source>
        <dbReference type="ARBA" id="ARBA00022617"/>
    </source>
</evidence>
<dbReference type="PROSITE" id="PS00086">
    <property type="entry name" value="CYTOCHROME_P450"/>
    <property type="match status" value="1"/>
</dbReference>
<comment type="similarity">
    <text evidence="4 14">Belongs to the cytochrome P450 family.</text>
</comment>
<dbReference type="EMBL" id="CAJNJQ010002885">
    <property type="protein sequence ID" value="CAE7187381.1"/>
    <property type="molecule type" value="Genomic_DNA"/>
</dbReference>
<dbReference type="Pfam" id="PF00702">
    <property type="entry name" value="Hydrolase"/>
    <property type="match status" value="1"/>
</dbReference>
<dbReference type="GO" id="GO:0020037">
    <property type="term" value="F:heme binding"/>
    <property type="evidence" value="ECO:0007669"/>
    <property type="project" value="InterPro"/>
</dbReference>
<name>A0A8H3E3N9_9AGAM</name>
<dbReference type="GO" id="GO:0016791">
    <property type="term" value="F:phosphatase activity"/>
    <property type="evidence" value="ECO:0007669"/>
    <property type="project" value="UniProtKB-ARBA"/>
</dbReference>
<dbReference type="Gene3D" id="3.40.50.1000">
    <property type="entry name" value="HAD superfamily/HAD-like"/>
    <property type="match status" value="1"/>
</dbReference>
<dbReference type="InterPro" id="IPR050364">
    <property type="entry name" value="Cytochrome_P450_fung"/>
</dbReference>
<keyword evidence="7 13" id="KW-0479">Metal-binding</keyword>
<dbReference type="PRINTS" id="PR00463">
    <property type="entry name" value="EP450I"/>
</dbReference>
<dbReference type="GO" id="GO:0016020">
    <property type="term" value="C:membrane"/>
    <property type="evidence" value="ECO:0007669"/>
    <property type="project" value="UniProtKB-SubCell"/>
</dbReference>
<sequence>MSLIRYLPAKPNDDRAVVWFDIDNTLYPPNQQIVTLVQGKIHNLNFEPEEAQALHRRYYTEYGLSVRGLIEHHDVDPLDFDAKCDGSLPLEELLAPDPAVRKLLEAIDPSKARIWALTNAYKTHAQRVLKILQLEDLFEGLVFCDYAAKNFSCKPERRFYDEALALAQTTAEKSYFVDDNFGNVRGAKWKRCAFLYDAALDAKALAGTGAGGGVGNVGELKPEDGISQDTQKWRVGRKQIVQHFAPSVMKSEHVPLQEAESVQLLHEFLHQPKDFMTHPMRYTTSILTCLAYGLRCGSYHDPIVQEVEDTMRLLSNLLVPGGRPPVEDFPLLNYLPEFISPWKARCKQLGHKMDKLYCDLSEIGVQRGMQGLNINNLAYKLRLGEEHTSLNRHQQAFVCGVVLEGGTDIVAAVILTCLLALITHPAAQRQAHEELDAMYNEETLPRWQDEQALPFVRAIVKETIRWRPPLPLTVPHRTDDYYEGYFLPKGSQCRDECSLSDNELIIHLKPVFCVAWAIHTNTERYKEPEQFKPERFIDHSMSMAESLAQGDPLKRDHFAFGAGRRVCPGIQKAEQDIFIAISRLLWAFDFSAPVGVSISTDYSTVFMGEGVRIPKKFPLVITPRSQRRAQTIEEALLSATDIFSQYGTYRPAT</sequence>
<keyword evidence="6" id="KW-0812">Transmembrane</keyword>
<dbReference type="NCBIfam" id="TIGR01993">
    <property type="entry name" value="Pyr-5-nucltdase"/>
    <property type="match status" value="1"/>
</dbReference>
<evidence type="ECO:0008006" key="17">
    <source>
        <dbReference type="Google" id="ProtNLM"/>
    </source>
</evidence>
<evidence type="ECO:0000256" key="2">
    <source>
        <dbReference type="ARBA" id="ARBA00004370"/>
    </source>
</evidence>
<comment type="caution">
    <text evidence="15">The sequence shown here is derived from an EMBL/GenBank/DDBJ whole genome shotgun (WGS) entry which is preliminary data.</text>
</comment>
<dbReference type="GO" id="GO:0005506">
    <property type="term" value="F:iron ion binding"/>
    <property type="evidence" value="ECO:0007669"/>
    <property type="project" value="InterPro"/>
</dbReference>
<dbReference type="Proteomes" id="UP000663827">
    <property type="component" value="Unassembled WGS sequence"/>
</dbReference>
<evidence type="ECO:0000256" key="1">
    <source>
        <dbReference type="ARBA" id="ARBA00001971"/>
    </source>
</evidence>
<evidence type="ECO:0000256" key="12">
    <source>
        <dbReference type="ARBA" id="ARBA00023136"/>
    </source>
</evidence>
<evidence type="ECO:0000256" key="6">
    <source>
        <dbReference type="ARBA" id="ARBA00022692"/>
    </source>
</evidence>
<keyword evidence="12" id="KW-0472">Membrane</keyword>
<dbReference type="InterPro" id="IPR017972">
    <property type="entry name" value="Cyt_P450_CS"/>
</dbReference>
<organism evidence="15 16">
    <name type="scientific">Rhizoctonia solani</name>
    <dbReference type="NCBI Taxonomy" id="456999"/>
    <lineage>
        <taxon>Eukaryota</taxon>
        <taxon>Fungi</taxon>
        <taxon>Dikarya</taxon>
        <taxon>Basidiomycota</taxon>
        <taxon>Agaricomycotina</taxon>
        <taxon>Agaricomycetes</taxon>
        <taxon>Cantharellales</taxon>
        <taxon>Ceratobasidiaceae</taxon>
        <taxon>Rhizoctonia</taxon>
    </lineage>
</organism>
<comment type="cofactor">
    <cofactor evidence="1 13">
        <name>heme</name>
        <dbReference type="ChEBI" id="CHEBI:30413"/>
    </cofactor>
</comment>
<dbReference type="SFLD" id="SFLDG01129">
    <property type="entry name" value="C1.5:_HAD__Beta-PGM__Phosphata"/>
    <property type="match status" value="1"/>
</dbReference>
<keyword evidence="9 14" id="KW-0560">Oxidoreductase</keyword>
<dbReference type="InterPro" id="IPR010237">
    <property type="entry name" value="Pyr-5-nucltdase"/>
</dbReference>
<reference evidence="15" key="1">
    <citation type="submission" date="2021-01" db="EMBL/GenBank/DDBJ databases">
        <authorList>
            <person name="Kaushik A."/>
        </authorList>
    </citation>
    <scope>NUCLEOTIDE SEQUENCE</scope>
    <source>
        <strain evidence="15">AG5</strain>
    </source>
</reference>
<dbReference type="Gene3D" id="1.10.150.450">
    <property type="match status" value="1"/>
</dbReference>
<dbReference type="PANTHER" id="PTHR46300:SF2">
    <property type="entry name" value="CYTOCHROME P450 MONOOXYGENASE ALNH-RELATED"/>
    <property type="match status" value="1"/>
</dbReference>
<dbReference type="AlphaFoldDB" id="A0A8H3E3N9"/>
<accession>A0A8H3E3N9</accession>
<evidence type="ECO:0000313" key="16">
    <source>
        <dbReference type="Proteomes" id="UP000663827"/>
    </source>
</evidence>
<proteinExistence type="inferred from homology"/>
<evidence type="ECO:0000256" key="7">
    <source>
        <dbReference type="ARBA" id="ARBA00022723"/>
    </source>
</evidence>
<evidence type="ECO:0000256" key="4">
    <source>
        <dbReference type="ARBA" id="ARBA00010617"/>
    </source>
</evidence>
<feature type="binding site" description="axial binding residue" evidence="13">
    <location>
        <position position="567"/>
    </location>
    <ligand>
        <name>heme</name>
        <dbReference type="ChEBI" id="CHEBI:30413"/>
    </ligand>
    <ligandPart>
        <name>Fe</name>
        <dbReference type="ChEBI" id="CHEBI:18248"/>
    </ligandPart>
</feature>
<dbReference type="Pfam" id="PF00067">
    <property type="entry name" value="p450"/>
    <property type="match status" value="1"/>
</dbReference>
<evidence type="ECO:0000256" key="3">
    <source>
        <dbReference type="ARBA" id="ARBA00005179"/>
    </source>
</evidence>
<dbReference type="InterPro" id="IPR036412">
    <property type="entry name" value="HAD-like_sf"/>
</dbReference>
<dbReference type="GO" id="GO:0004497">
    <property type="term" value="F:monooxygenase activity"/>
    <property type="evidence" value="ECO:0007669"/>
    <property type="project" value="UniProtKB-KW"/>
</dbReference>
<dbReference type="SUPFAM" id="SSF48264">
    <property type="entry name" value="Cytochrome P450"/>
    <property type="match status" value="1"/>
</dbReference>